<sequence length="123" mass="14174">MKNMICPLANVEEVFVSDDAAVYQCSRQNCYWLEFQGATTAFNVRDFFAFKKKIDSIDLEAMLTDSSRNGDFEIIMPFRTERCFILSIEEILQLREVLSGAKFMIELNGVIHSCLHSRSLLTF</sequence>
<reference evidence="1" key="1">
    <citation type="submission" date="2020-06" db="EMBL/GenBank/DDBJ databases">
        <authorList>
            <person name="Dong N."/>
        </authorList>
    </citation>
    <scope>NUCLEOTIDE SEQUENCE</scope>
    <source>
        <strain evidence="1">R1692</strain>
    </source>
</reference>
<protein>
    <submittedName>
        <fullName evidence="1">Uncharacterized protein</fullName>
    </submittedName>
</protein>
<proteinExistence type="predicted"/>
<accession>A0ABT7NQJ4</accession>
<name>A0ABT7NQJ4_9SPHI</name>
<comment type="caution">
    <text evidence="1">The sequence shown here is derived from an EMBL/GenBank/DDBJ whole genome shotgun (WGS) entry which is preliminary data.</text>
</comment>
<dbReference type="Proteomes" id="UP001170954">
    <property type="component" value="Unassembled WGS sequence"/>
</dbReference>
<organism evidence="1 2">
    <name type="scientific">Sphingobacterium hotanense</name>
    <dbReference type="NCBI Taxonomy" id="649196"/>
    <lineage>
        <taxon>Bacteria</taxon>
        <taxon>Pseudomonadati</taxon>
        <taxon>Bacteroidota</taxon>
        <taxon>Sphingobacteriia</taxon>
        <taxon>Sphingobacteriales</taxon>
        <taxon>Sphingobacteriaceae</taxon>
        <taxon>Sphingobacterium</taxon>
    </lineage>
</organism>
<reference evidence="1" key="2">
    <citation type="journal article" date="2022" name="Sci. Total Environ.">
        <title>Prevalence, transmission, and molecular epidemiology of tet(X)-positive bacteria among humans, animals, and environmental niches in China: An epidemiological, and genomic-based study.</title>
        <authorList>
            <person name="Dong N."/>
            <person name="Zeng Y."/>
            <person name="Cai C."/>
            <person name="Sun C."/>
            <person name="Lu J."/>
            <person name="Liu C."/>
            <person name="Zhou H."/>
            <person name="Sun Q."/>
            <person name="Shu L."/>
            <person name="Wang H."/>
            <person name="Wang Y."/>
            <person name="Wang S."/>
            <person name="Wu C."/>
            <person name="Chan E.W."/>
            <person name="Chen G."/>
            <person name="Shen Z."/>
            <person name="Chen S."/>
            <person name="Zhang R."/>
        </authorList>
    </citation>
    <scope>NUCLEOTIDE SEQUENCE</scope>
    <source>
        <strain evidence="1">R1692</strain>
    </source>
</reference>
<gene>
    <name evidence="1" type="ORF">HX018_14855</name>
</gene>
<evidence type="ECO:0000313" key="1">
    <source>
        <dbReference type="EMBL" id="MDM1049517.1"/>
    </source>
</evidence>
<dbReference type="EMBL" id="JACAGK010000048">
    <property type="protein sequence ID" value="MDM1049517.1"/>
    <property type="molecule type" value="Genomic_DNA"/>
</dbReference>
<evidence type="ECO:0000313" key="2">
    <source>
        <dbReference type="Proteomes" id="UP001170954"/>
    </source>
</evidence>
<keyword evidence="2" id="KW-1185">Reference proteome</keyword>